<dbReference type="Pfam" id="PF17110">
    <property type="entry name" value="TFB6"/>
    <property type="match status" value="1"/>
</dbReference>
<feature type="region of interest" description="Disordered" evidence="1">
    <location>
        <begin position="353"/>
        <end position="376"/>
    </location>
</feature>
<organism evidence="2 3">
    <name type="scientific">Kuraishia capsulata CBS 1993</name>
    <dbReference type="NCBI Taxonomy" id="1382522"/>
    <lineage>
        <taxon>Eukaryota</taxon>
        <taxon>Fungi</taxon>
        <taxon>Dikarya</taxon>
        <taxon>Ascomycota</taxon>
        <taxon>Saccharomycotina</taxon>
        <taxon>Pichiomycetes</taxon>
        <taxon>Pichiales</taxon>
        <taxon>Pichiaceae</taxon>
        <taxon>Kuraishia</taxon>
    </lineage>
</organism>
<sequence length="400" mass="44722">MSNQNISKGPSASVPTPPRHPGPDSEVDIAEVRDKRLPASLELALDLDDADDSDSTSEADVPFEDISEETYATEDTQQATVNPVAAEAVAPAGFVSDFYDFNASTRNTPVNPFREPKRLTFTSTLRPYPVSGRRLSLSQQSKLITYIDEQLLAIQRRFIKYLSLREDDDDDDMEEDDNSDLSDHDSEVPSNRTSDYSLSQLCNDLDEVVNVIYYSIFHTKVVPVVTHAQLLGGSLNNGSAIVDIPKVDPKLAFGQSDYLIKVMGDLVDYIIKFRISGFDELRSLLEFLAKLDNVISVLIYQSSPLDGSMETSESSAERSSEKLLSDTDIVRMTSLVMRTRLVLVSKYDEMKEKREPGAEKRKLDEGHVSRQSENQNLEMDYQEIIGEVYEGFLSASESNE</sequence>
<proteinExistence type="predicted"/>
<gene>
    <name evidence="2" type="ORF">KUCA_T00000844001</name>
</gene>
<accession>W6MJZ2</accession>
<feature type="compositionally biased region" description="Basic and acidic residues" evidence="1">
    <location>
        <begin position="353"/>
        <end position="370"/>
    </location>
</feature>
<feature type="compositionally biased region" description="Acidic residues" evidence="1">
    <location>
        <begin position="45"/>
        <end position="64"/>
    </location>
</feature>
<dbReference type="PANTHER" id="PTHR37781:SF1">
    <property type="entry name" value="ADR380WP"/>
    <property type="match status" value="1"/>
</dbReference>
<feature type="compositionally biased region" description="Polar residues" evidence="1">
    <location>
        <begin position="1"/>
        <end position="14"/>
    </location>
</feature>
<dbReference type="STRING" id="1382522.W6MJZ2"/>
<reference evidence="2" key="1">
    <citation type="submission" date="2013-12" db="EMBL/GenBank/DDBJ databases">
        <authorList>
            <person name="Genoscope - CEA"/>
        </authorList>
    </citation>
    <scope>NUCLEOTIDE SEQUENCE</scope>
    <source>
        <strain evidence="2">CBS 1993</strain>
    </source>
</reference>
<name>W6MJZ2_9ASCO</name>
<dbReference type="EMBL" id="HG793125">
    <property type="protein sequence ID" value="CDK24877.1"/>
    <property type="molecule type" value="Genomic_DNA"/>
</dbReference>
<dbReference type="HOGENOM" id="CLU_688998_0_0_1"/>
<evidence type="ECO:0000313" key="2">
    <source>
        <dbReference type="EMBL" id="CDK24877.1"/>
    </source>
</evidence>
<dbReference type="RefSeq" id="XP_022456892.1">
    <property type="nucleotide sequence ID" value="XM_022605422.1"/>
</dbReference>
<feature type="region of interest" description="Disordered" evidence="1">
    <location>
        <begin position="1"/>
        <end position="27"/>
    </location>
</feature>
<reference evidence="2" key="2">
    <citation type="submission" date="2014-02" db="EMBL/GenBank/DDBJ databases">
        <title>Complete DNA sequence of /Kuraishia capsulata/ illustrates novel genomic features among budding yeasts (/Saccharomycotina/).</title>
        <authorList>
            <person name="Morales L."/>
            <person name="Noel B."/>
            <person name="Porcel B."/>
            <person name="Marcet-Houben M."/>
            <person name="Hullo M-F."/>
            <person name="Sacerdot C."/>
            <person name="Tekaia F."/>
            <person name="Leh-Louis V."/>
            <person name="Despons L."/>
            <person name="Khanna V."/>
            <person name="Aury J-M."/>
            <person name="Barbe V."/>
            <person name="Couloux A."/>
            <person name="Labadie K."/>
            <person name="Pelletier E."/>
            <person name="Souciet J-L."/>
            <person name="Boekhout T."/>
            <person name="Gabaldon T."/>
            <person name="Wincker P."/>
            <person name="Dujon B."/>
        </authorList>
    </citation>
    <scope>NUCLEOTIDE SEQUENCE</scope>
    <source>
        <strain evidence="2">CBS 1993</strain>
    </source>
</reference>
<dbReference type="GeneID" id="34518280"/>
<evidence type="ECO:0000313" key="3">
    <source>
        <dbReference type="Proteomes" id="UP000019384"/>
    </source>
</evidence>
<dbReference type="GO" id="GO:0005675">
    <property type="term" value="C:transcription factor TFIIH holo complex"/>
    <property type="evidence" value="ECO:0007669"/>
    <property type="project" value="TreeGrafter"/>
</dbReference>
<dbReference type="OrthoDB" id="2567806at2759"/>
<dbReference type="AlphaFoldDB" id="W6MJZ2"/>
<dbReference type="Proteomes" id="UP000019384">
    <property type="component" value="Unassembled WGS sequence"/>
</dbReference>
<dbReference type="InterPro" id="IPR031349">
    <property type="entry name" value="Tfb6"/>
</dbReference>
<protein>
    <submittedName>
        <fullName evidence="2">Uncharacterized protein</fullName>
    </submittedName>
</protein>
<feature type="compositionally biased region" description="Acidic residues" evidence="1">
    <location>
        <begin position="168"/>
        <end position="180"/>
    </location>
</feature>
<dbReference type="PANTHER" id="PTHR37781">
    <property type="entry name" value="TFIIH COMPLEX SUBUNIT"/>
    <property type="match status" value="1"/>
</dbReference>
<feature type="region of interest" description="Disordered" evidence="1">
    <location>
        <begin position="43"/>
        <end position="64"/>
    </location>
</feature>
<evidence type="ECO:0000256" key="1">
    <source>
        <dbReference type="SAM" id="MobiDB-lite"/>
    </source>
</evidence>
<feature type="region of interest" description="Disordered" evidence="1">
    <location>
        <begin position="168"/>
        <end position="195"/>
    </location>
</feature>
<keyword evidence="3" id="KW-1185">Reference proteome</keyword>